<dbReference type="PANTHER" id="PTHR43792:SF1">
    <property type="entry name" value="N-ACETYLTRANSFERASE DOMAIN-CONTAINING PROTEIN"/>
    <property type="match status" value="1"/>
</dbReference>
<dbReference type="InterPro" id="IPR051531">
    <property type="entry name" value="N-acetyltransferase"/>
</dbReference>
<reference evidence="2 3" key="1">
    <citation type="submission" date="2020-06" db="EMBL/GenBank/DDBJ databases">
        <authorList>
            <person name="Kim S.-J."/>
            <person name="Park S.-J."/>
        </authorList>
    </citation>
    <scope>NUCLEOTIDE SEQUENCE [LARGE SCALE GENOMIC DNA]</scope>
    <source>
        <strain evidence="2 3">SW-151</strain>
    </source>
</reference>
<comment type="caution">
    <text evidence="2">The sequence shown here is derived from an EMBL/GenBank/DDBJ whole genome shotgun (WGS) entry which is preliminary data.</text>
</comment>
<dbReference type="EMBL" id="JABWMH010000005">
    <property type="protein sequence ID" value="NVD29367.1"/>
    <property type="molecule type" value="Genomic_DNA"/>
</dbReference>
<sequence length="189" mass="21747">MADKAADIVLETERLLLRKWRKSDIDPFMEHLNTRNVMRWLGGVQDRETFDAAMERLQGYDRDFGHTFWIIERKSDQEILGFCGLKRVNAPQPKLTGAHEIGWRLREDAWGKGYAKEAATACMDAAFTRWNAPYVVALTVSGNEPSRGLMKRLGMRHHPELDFHDPNYGPELNPTIVYKITADEWNSGI</sequence>
<dbReference type="SUPFAM" id="SSF55729">
    <property type="entry name" value="Acyl-CoA N-acyltransferases (Nat)"/>
    <property type="match status" value="1"/>
</dbReference>
<accession>A0ABX2N6U6</accession>
<name>A0ABX2N6U6_9SPHN</name>
<feature type="domain" description="N-acetyltransferase" evidence="1">
    <location>
        <begin position="15"/>
        <end position="183"/>
    </location>
</feature>
<evidence type="ECO:0000313" key="2">
    <source>
        <dbReference type="EMBL" id="NVD29367.1"/>
    </source>
</evidence>
<dbReference type="Gene3D" id="3.40.630.30">
    <property type="match status" value="1"/>
</dbReference>
<proteinExistence type="predicted"/>
<dbReference type="Proteomes" id="UP000652427">
    <property type="component" value="Unassembled WGS sequence"/>
</dbReference>
<evidence type="ECO:0000259" key="1">
    <source>
        <dbReference type="PROSITE" id="PS51186"/>
    </source>
</evidence>
<organism evidence="2 3">
    <name type="scientific">Parasphingorhabdus flavimaris</name>
    <dbReference type="NCBI Taxonomy" id="266812"/>
    <lineage>
        <taxon>Bacteria</taxon>
        <taxon>Pseudomonadati</taxon>
        <taxon>Pseudomonadota</taxon>
        <taxon>Alphaproteobacteria</taxon>
        <taxon>Sphingomonadales</taxon>
        <taxon>Sphingomonadaceae</taxon>
        <taxon>Parasphingorhabdus</taxon>
    </lineage>
</organism>
<keyword evidence="3" id="KW-1185">Reference proteome</keyword>
<dbReference type="InterPro" id="IPR000182">
    <property type="entry name" value="GNAT_dom"/>
</dbReference>
<dbReference type="PANTHER" id="PTHR43792">
    <property type="entry name" value="GNAT FAMILY, PUTATIVE (AFU_ORTHOLOGUE AFUA_3G00765)-RELATED-RELATED"/>
    <property type="match status" value="1"/>
</dbReference>
<evidence type="ECO:0000313" key="3">
    <source>
        <dbReference type="Proteomes" id="UP000652427"/>
    </source>
</evidence>
<protein>
    <submittedName>
        <fullName evidence="2">GNAT family N-acetyltransferase</fullName>
    </submittedName>
</protein>
<dbReference type="RefSeq" id="WP_176280800.1">
    <property type="nucleotide sequence ID" value="NZ_JABWMH010000005.1"/>
</dbReference>
<dbReference type="Pfam" id="PF13302">
    <property type="entry name" value="Acetyltransf_3"/>
    <property type="match status" value="1"/>
</dbReference>
<gene>
    <name evidence="2" type="ORF">HUO14_15825</name>
</gene>
<dbReference type="PROSITE" id="PS51186">
    <property type="entry name" value="GNAT"/>
    <property type="match status" value="1"/>
</dbReference>
<dbReference type="InterPro" id="IPR016181">
    <property type="entry name" value="Acyl_CoA_acyltransferase"/>
</dbReference>